<evidence type="ECO:0000313" key="5">
    <source>
        <dbReference type="Proteomes" id="UP001497525"/>
    </source>
</evidence>
<dbReference type="AlphaFoldDB" id="A0AAV2U0W5"/>
<feature type="region of interest" description="Disordered" evidence="2">
    <location>
        <begin position="720"/>
        <end position="745"/>
    </location>
</feature>
<gene>
    <name evidence="4" type="ORF">CDAUBV1_LOCUS17435</name>
</gene>
<feature type="repeat" description="ANK" evidence="1">
    <location>
        <begin position="211"/>
        <end position="243"/>
    </location>
</feature>
<accession>A0AAV2U0W5</accession>
<feature type="domain" description="PDZ" evidence="3">
    <location>
        <begin position="469"/>
        <end position="559"/>
    </location>
</feature>
<keyword evidence="1" id="KW-0040">ANK repeat</keyword>
<dbReference type="Pfam" id="PF00595">
    <property type="entry name" value="PDZ"/>
    <property type="match status" value="1"/>
</dbReference>
<feature type="region of interest" description="Disordered" evidence="2">
    <location>
        <begin position="419"/>
        <end position="438"/>
    </location>
</feature>
<protein>
    <recommendedName>
        <fullName evidence="3">PDZ domain-containing protein</fullName>
    </recommendedName>
</protein>
<proteinExistence type="predicted"/>
<evidence type="ECO:0000259" key="3">
    <source>
        <dbReference type="PROSITE" id="PS50106"/>
    </source>
</evidence>
<dbReference type="SMART" id="SM00228">
    <property type="entry name" value="PDZ"/>
    <property type="match status" value="1"/>
</dbReference>
<sequence length="745" mass="83700">MNGTEETNANPHTKVLIEVIIPEHQWKFVYRVPSGVLVREFVRYIITSCHMNKMEYINHGLYVSSSEQQNGKFLQEERQLLEYPLLVSSPYHGSDELQPLVSFQESMNNEDHNVPSLKLIPKCRYPEGPLVNQRKFKHANSRTHQKQLLSAIKSQNWSRINQLLDGGLDPNFQLETTGETPLCLAAQQQNANNIILTLVEKGAHLEYRDCASLTPLHCAAVVGNYEAIKALLDLGESPNVRDIRELTPLYHAVSKDIPTKCVTQLLYDHAVLGVMDDKGRQEIHQACLFDHPGHLEQLILYGADLDAQTLKLDTPLHICALNNHEACLRILLRYGATRYLTNSSGQTASEVALLTGLNNIAALIDNFTDDQIRPVTYLPEYNKLRKPSALGPRGALEKIDGTQLPPQSADRLPSFHLEDDHVSSRSSSVPVAGRTPTPEYFTTVTARNHQEGYIGERRSGSLQMACTRFVTLKRNSSGFGFQLRGRIRSGRPDESTKRPATQYFYRIYPDTPASQADLKEGDYLLEVNGVDVSEKSHYEVTGLIVRSGPQVNFKVLTGYPLPTNQDPPPYEPRRSGTLEHRCSSSSALEIPADVNVQERRVNPRDSRLNSQTSDRSTRERTNYSLLPGVLNSDQPSRSSRLIYVGERSSQANSSSTVSSDSANREDSVIRGRPRVYKGPNRQPRLIIVRETPQFEVEPRKSEVSHEITVNRRRLLSPIRVMEGRQHGRKLQPSVISATSKGRMPG</sequence>
<dbReference type="InterPro" id="IPR002110">
    <property type="entry name" value="Ankyrin_rpt"/>
</dbReference>
<feature type="compositionally biased region" description="Low complexity" evidence="2">
    <location>
        <begin position="648"/>
        <end position="661"/>
    </location>
</feature>
<feature type="region of interest" description="Disordered" evidence="2">
    <location>
        <begin position="557"/>
        <end position="668"/>
    </location>
</feature>
<dbReference type="PROSITE" id="PS50297">
    <property type="entry name" value="ANK_REP_REGION"/>
    <property type="match status" value="2"/>
</dbReference>
<evidence type="ECO:0000256" key="1">
    <source>
        <dbReference type="PROSITE-ProRule" id="PRU00023"/>
    </source>
</evidence>
<dbReference type="InterPro" id="IPR001478">
    <property type="entry name" value="PDZ"/>
</dbReference>
<dbReference type="SUPFAM" id="SSF48403">
    <property type="entry name" value="Ankyrin repeat"/>
    <property type="match status" value="1"/>
</dbReference>
<reference evidence="4" key="1">
    <citation type="submission" date="2024-06" db="EMBL/GenBank/DDBJ databases">
        <authorList>
            <person name="Liu X."/>
            <person name="Lenzi L."/>
            <person name="Haldenby T S."/>
            <person name="Uol C."/>
        </authorList>
    </citation>
    <scope>NUCLEOTIDE SEQUENCE</scope>
</reference>
<dbReference type="PANTHER" id="PTHR24135:SF28">
    <property type="entry name" value="LD13733P"/>
    <property type="match status" value="1"/>
</dbReference>
<name>A0AAV2U0W5_CALDB</name>
<dbReference type="InterPro" id="IPR036034">
    <property type="entry name" value="PDZ_sf"/>
</dbReference>
<feature type="repeat" description="ANK" evidence="1">
    <location>
        <begin position="311"/>
        <end position="343"/>
    </location>
</feature>
<dbReference type="SUPFAM" id="SSF50156">
    <property type="entry name" value="PDZ domain-like"/>
    <property type="match status" value="1"/>
</dbReference>
<dbReference type="InterPro" id="IPR051569">
    <property type="entry name" value="SHANK"/>
</dbReference>
<organism evidence="4 5">
    <name type="scientific">Calicophoron daubneyi</name>
    <name type="common">Rumen fluke</name>
    <name type="synonym">Paramphistomum daubneyi</name>
    <dbReference type="NCBI Taxonomy" id="300641"/>
    <lineage>
        <taxon>Eukaryota</taxon>
        <taxon>Metazoa</taxon>
        <taxon>Spiralia</taxon>
        <taxon>Lophotrochozoa</taxon>
        <taxon>Platyhelminthes</taxon>
        <taxon>Trematoda</taxon>
        <taxon>Digenea</taxon>
        <taxon>Plagiorchiida</taxon>
        <taxon>Pronocephalata</taxon>
        <taxon>Paramphistomoidea</taxon>
        <taxon>Paramphistomidae</taxon>
        <taxon>Calicophoron</taxon>
    </lineage>
</organism>
<dbReference type="PROSITE" id="PS50088">
    <property type="entry name" value="ANK_REPEAT"/>
    <property type="match status" value="3"/>
</dbReference>
<evidence type="ECO:0000313" key="4">
    <source>
        <dbReference type="EMBL" id="CAL5142168.1"/>
    </source>
</evidence>
<dbReference type="SMART" id="SM00248">
    <property type="entry name" value="ANK"/>
    <property type="match status" value="5"/>
</dbReference>
<dbReference type="Gene3D" id="2.30.42.10">
    <property type="match status" value="1"/>
</dbReference>
<dbReference type="PROSITE" id="PS50106">
    <property type="entry name" value="PDZ"/>
    <property type="match status" value="1"/>
</dbReference>
<dbReference type="Gene3D" id="1.25.40.20">
    <property type="entry name" value="Ankyrin repeat-containing domain"/>
    <property type="match status" value="2"/>
</dbReference>
<dbReference type="PANTHER" id="PTHR24135">
    <property type="entry name" value="SH3 AND MULTIPLE ANKYRIN REPEAT DOMAINS PROTEIN"/>
    <property type="match status" value="1"/>
</dbReference>
<comment type="caution">
    <text evidence="4">The sequence shown here is derived from an EMBL/GenBank/DDBJ whole genome shotgun (WGS) entry which is preliminary data.</text>
</comment>
<dbReference type="Pfam" id="PF12796">
    <property type="entry name" value="Ank_2"/>
    <property type="match status" value="2"/>
</dbReference>
<evidence type="ECO:0000256" key="2">
    <source>
        <dbReference type="SAM" id="MobiDB-lite"/>
    </source>
</evidence>
<dbReference type="EMBL" id="CAXLJL010000967">
    <property type="protein sequence ID" value="CAL5142168.1"/>
    <property type="molecule type" value="Genomic_DNA"/>
</dbReference>
<feature type="compositionally biased region" description="Basic and acidic residues" evidence="2">
    <location>
        <begin position="596"/>
        <end position="607"/>
    </location>
</feature>
<feature type="repeat" description="ANK" evidence="1">
    <location>
        <begin position="177"/>
        <end position="210"/>
    </location>
</feature>
<dbReference type="InterPro" id="IPR036770">
    <property type="entry name" value="Ankyrin_rpt-contain_sf"/>
</dbReference>
<dbReference type="Proteomes" id="UP001497525">
    <property type="component" value="Unassembled WGS sequence"/>
</dbReference>
<feature type="compositionally biased region" description="Basic and acidic residues" evidence="2">
    <location>
        <begin position="571"/>
        <end position="582"/>
    </location>
</feature>